<dbReference type="STRING" id="1859473.BG261_08905"/>
<organism evidence="1 2">
    <name type="scientific">Floricoccus tropicus</name>
    <dbReference type="NCBI Taxonomy" id="1859473"/>
    <lineage>
        <taxon>Bacteria</taxon>
        <taxon>Bacillati</taxon>
        <taxon>Bacillota</taxon>
        <taxon>Bacilli</taxon>
        <taxon>Lactobacillales</taxon>
        <taxon>Streptococcaceae</taxon>
        <taxon>Floricoccus</taxon>
    </lineage>
</organism>
<evidence type="ECO:0000313" key="2">
    <source>
        <dbReference type="Proteomes" id="UP000178622"/>
    </source>
</evidence>
<dbReference type="SUPFAM" id="SSF53187">
    <property type="entry name" value="Zn-dependent exopeptidases"/>
    <property type="match status" value="1"/>
</dbReference>
<dbReference type="Pfam" id="PF05013">
    <property type="entry name" value="FGase"/>
    <property type="match status" value="1"/>
</dbReference>
<protein>
    <recommendedName>
        <fullName evidence="3">N-formylglutamate amidohydrolase</fullName>
    </recommendedName>
</protein>
<accession>A0A1E8GPN8</accession>
<evidence type="ECO:0000313" key="1">
    <source>
        <dbReference type="EMBL" id="OFI50230.1"/>
    </source>
</evidence>
<dbReference type="AlphaFoldDB" id="A0A1E8GPN8"/>
<keyword evidence="2" id="KW-1185">Reference proteome</keyword>
<evidence type="ECO:0008006" key="3">
    <source>
        <dbReference type="Google" id="ProtNLM"/>
    </source>
</evidence>
<dbReference type="InterPro" id="IPR007709">
    <property type="entry name" value="N-FG_amidohydro"/>
</dbReference>
<dbReference type="EMBL" id="MKIR01000002">
    <property type="protein sequence ID" value="OFI50230.1"/>
    <property type="molecule type" value="Genomic_DNA"/>
</dbReference>
<comment type="caution">
    <text evidence="1">The sequence shown here is derived from an EMBL/GenBank/DDBJ whole genome shotgun (WGS) entry which is preliminary data.</text>
</comment>
<proteinExistence type="predicted"/>
<dbReference type="Gene3D" id="3.40.630.40">
    <property type="entry name" value="Zn-dependent exopeptidases"/>
    <property type="match status" value="1"/>
</dbReference>
<gene>
    <name evidence="1" type="ORF">BG261_08905</name>
</gene>
<sequence>MKEFQFILPNSMNYTIYNAENDDYPIVFSLPHSGVDISENMRKNLREDAILSNTDWFLRELYSFLHDEMDQTLIENNLNRYLVDPNRSPQAIGDENSYVDNVIYKENTFGNPLYRDKLSKDEINSRINDYYYPYHQALEKLLKDKIDKFGKVFLIDLHSFALYPKYEELDTCDFVLGNDSDKTSSKDFRLMITSILEDSSFSVSDNFPFSGGYITKHYGLDHNVESLQIEIRYSTYIGNREFGDEELDSSIIDKDTFEETRDKLKIIFAKIINFINNLK</sequence>
<dbReference type="Proteomes" id="UP000178622">
    <property type="component" value="Unassembled WGS sequence"/>
</dbReference>
<name>A0A1E8GPN8_9LACT</name>
<dbReference type="RefSeq" id="WP_070791450.1">
    <property type="nucleotide sequence ID" value="NZ_MKIR01000002.1"/>
</dbReference>
<reference evidence="2" key="1">
    <citation type="submission" date="2016-09" db="EMBL/GenBank/DDBJ databases">
        <title>Draft genome sequence of a novel species of the family Streptococcaceae isolated from flowers.</title>
        <authorList>
            <person name="Chuah L.-O."/>
            <person name="Yap K.-P."/>
            <person name="Thong K.L."/>
            <person name="Liong M.T."/>
            <person name="Ahmad R."/>
            <person name="Rusul G."/>
        </authorList>
    </citation>
    <scope>NUCLEOTIDE SEQUENCE [LARGE SCALE GENOMIC DNA]</scope>
    <source>
        <strain evidence="2">DF1</strain>
    </source>
</reference>